<dbReference type="InterPro" id="IPR027417">
    <property type="entry name" value="P-loop_NTPase"/>
</dbReference>
<accession>A0AAJ7U4S8</accession>
<dbReference type="RefSeq" id="XP_032829841.1">
    <property type="nucleotide sequence ID" value="XM_032973950.1"/>
</dbReference>
<keyword evidence="1" id="KW-0547">Nucleotide-binding</keyword>
<proteinExistence type="inferred from homology"/>
<name>A0AAJ7U4S8_PETMA</name>
<dbReference type="PANTHER" id="PTHR10751">
    <property type="entry name" value="GUANYLATE BINDING PROTEIN"/>
    <property type="match status" value="1"/>
</dbReference>
<evidence type="ECO:0000256" key="3">
    <source>
        <dbReference type="ARBA" id="ARBA00023134"/>
    </source>
</evidence>
<dbReference type="GO" id="GO:0003924">
    <property type="term" value="F:GTPase activity"/>
    <property type="evidence" value="ECO:0007669"/>
    <property type="project" value="InterPro"/>
</dbReference>
<dbReference type="Pfam" id="PF02263">
    <property type="entry name" value="GBP"/>
    <property type="match status" value="1"/>
</dbReference>
<feature type="coiled-coil region" evidence="5">
    <location>
        <begin position="491"/>
        <end position="554"/>
    </location>
</feature>
<dbReference type="KEGG" id="pmrn:116953605"/>
<evidence type="ECO:0000259" key="6">
    <source>
        <dbReference type="PROSITE" id="PS51715"/>
    </source>
</evidence>
<keyword evidence="2" id="KW-0378">Hydrolase</keyword>
<evidence type="ECO:0000256" key="1">
    <source>
        <dbReference type="ARBA" id="ARBA00022741"/>
    </source>
</evidence>
<organism evidence="7 8">
    <name type="scientific">Petromyzon marinus</name>
    <name type="common">Sea lamprey</name>
    <dbReference type="NCBI Taxonomy" id="7757"/>
    <lineage>
        <taxon>Eukaryota</taxon>
        <taxon>Metazoa</taxon>
        <taxon>Chordata</taxon>
        <taxon>Craniata</taxon>
        <taxon>Vertebrata</taxon>
        <taxon>Cyclostomata</taxon>
        <taxon>Hyperoartia</taxon>
        <taxon>Petromyzontiformes</taxon>
        <taxon>Petromyzontidae</taxon>
        <taxon>Petromyzon</taxon>
    </lineage>
</organism>
<gene>
    <name evidence="8" type="primary">LOC116953605</name>
</gene>
<dbReference type="SUPFAM" id="SSF48340">
    <property type="entry name" value="Interferon-induced guanylate-binding protein 1 (GBP1), C-terminal domain"/>
    <property type="match status" value="1"/>
</dbReference>
<dbReference type="PROSITE" id="PS51715">
    <property type="entry name" value="G_GB1_RHD3"/>
    <property type="match status" value="1"/>
</dbReference>
<evidence type="ECO:0000313" key="7">
    <source>
        <dbReference type="Proteomes" id="UP001318040"/>
    </source>
</evidence>
<evidence type="ECO:0000256" key="5">
    <source>
        <dbReference type="SAM" id="Coils"/>
    </source>
</evidence>
<keyword evidence="7" id="KW-1185">Reference proteome</keyword>
<evidence type="ECO:0000313" key="8">
    <source>
        <dbReference type="RefSeq" id="XP_032829841.1"/>
    </source>
</evidence>
<dbReference type="InterPro" id="IPR003191">
    <property type="entry name" value="Guanylate-bd/ATL_C"/>
</dbReference>
<comment type="similarity">
    <text evidence="4">Belongs to the TRAFAC class dynamin-like GTPase superfamily. GB1/RHD3 GTPase family.</text>
</comment>
<keyword evidence="5" id="KW-0175">Coiled coil</keyword>
<dbReference type="InterPro" id="IPR015894">
    <property type="entry name" value="Guanylate-bd_N"/>
</dbReference>
<dbReference type="Gene3D" id="3.40.50.300">
    <property type="entry name" value="P-loop containing nucleotide triphosphate hydrolases"/>
    <property type="match status" value="1"/>
</dbReference>
<sequence>MATSSSTFSSSSSTAAFAEPLPLIVTDGEGRFVLVPETAAALSRVVTGPVVVVAVVGRYRTGKSFLMNRLAGSNSGFSLGCTVQSHTKGIWVWPRPHPLDQNKWLLLLDTEGLGDVESAGSTHDTWLFVMAVLLSTTLVYNVVGTLDKEGLEQLHFVLNMTDHVRTRVNQDEDELGSDFERYFPPLVICVRDFTLKLLVDGEPCSADEYMEHCLQMRMAGKTPDCRRFNEQRQLLCGYFKDRKCFVFPMPTRREDLESIESLPDGSLDPEFLATAEKFTSHVLGRAASKHIDGAILTGQSFVQLAGQYVTAQRDGAVPCIESALERVTTLTNLQAKEEALALYRERTAVAVTGDERTPLPTSEELGRLHQRGARDAVDLFHERSLLDREHRHEQELMVCLAEEYSKLAQRNAEASALRCERRLEELYGPIRAMLHEDEAFVREGAFREYERLMELLQAAYRDTQGLGDEKDSILVAFMKSKEEGRCHLLLLDNTISQAERERLERESLEKQLEIEKRALEQKNAQQQAQMQALREQMEENNRAFEEKIKSIQEQVPVQSDVTENHHTQLQDVLQAVIPIVMQIAGFFLKGGFMRMV</sequence>
<dbReference type="Gene3D" id="1.20.1000.10">
    <property type="entry name" value="Guanylate-binding protein, C-terminal domain"/>
    <property type="match status" value="1"/>
</dbReference>
<dbReference type="AlphaFoldDB" id="A0AAJ7U4S8"/>
<feature type="domain" description="GB1/RHD3-type G" evidence="6">
    <location>
        <begin position="47"/>
        <end position="287"/>
    </location>
</feature>
<protein>
    <submittedName>
        <fullName evidence="8">Guanylate-binding protein 1-like</fullName>
    </submittedName>
</protein>
<dbReference type="SUPFAM" id="SSF52540">
    <property type="entry name" value="P-loop containing nucleoside triphosphate hydrolases"/>
    <property type="match status" value="1"/>
</dbReference>
<dbReference type="InterPro" id="IPR036543">
    <property type="entry name" value="Guanylate-bd_C_sf"/>
</dbReference>
<dbReference type="CDD" id="cd01851">
    <property type="entry name" value="GBP"/>
    <property type="match status" value="1"/>
</dbReference>
<dbReference type="Proteomes" id="UP001318040">
    <property type="component" value="Chromosome 52"/>
</dbReference>
<evidence type="ECO:0000256" key="4">
    <source>
        <dbReference type="PROSITE-ProRule" id="PRU01052"/>
    </source>
</evidence>
<evidence type="ECO:0000256" key="2">
    <source>
        <dbReference type="ARBA" id="ARBA00022801"/>
    </source>
</evidence>
<dbReference type="InterPro" id="IPR030386">
    <property type="entry name" value="G_GB1_RHD3_dom"/>
</dbReference>
<dbReference type="GO" id="GO:0005525">
    <property type="term" value="F:GTP binding"/>
    <property type="evidence" value="ECO:0007669"/>
    <property type="project" value="UniProtKB-KW"/>
</dbReference>
<dbReference type="Pfam" id="PF02841">
    <property type="entry name" value="GBP_C"/>
    <property type="match status" value="1"/>
</dbReference>
<reference evidence="8" key="1">
    <citation type="submission" date="2025-08" db="UniProtKB">
        <authorList>
            <consortium name="RefSeq"/>
        </authorList>
    </citation>
    <scope>IDENTIFICATION</scope>
    <source>
        <tissue evidence="8">Sperm</tissue>
    </source>
</reference>
<keyword evidence="3" id="KW-0342">GTP-binding</keyword>